<organism evidence="4 5">
    <name type="scientific">Flemingia macrophylla</name>
    <dbReference type="NCBI Taxonomy" id="520843"/>
    <lineage>
        <taxon>Eukaryota</taxon>
        <taxon>Viridiplantae</taxon>
        <taxon>Streptophyta</taxon>
        <taxon>Embryophyta</taxon>
        <taxon>Tracheophyta</taxon>
        <taxon>Spermatophyta</taxon>
        <taxon>Magnoliopsida</taxon>
        <taxon>eudicotyledons</taxon>
        <taxon>Gunneridae</taxon>
        <taxon>Pentapetalae</taxon>
        <taxon>rosids</taxon>
        <taxon>fabids</taxon>
        <taxon>Fabales</taxon>
        <taxon>Fabaceae</taxon>
        <taxon>Papilionoideae</taxon>
        <taxon>50 kb inversion clade</taxon>
        <taxon>NPAAA clade</taxon>
        <taxon>indigoferoid/millettioid clade</taxon>
        <taxon>Phaseoleae</taxon>
        <taxon>Flemingia</taxon>
    </lineage>
</organism>
<dbReference type="InterPro" id="IPR036312">
    <property type="entry name" value="Bifun_inhib/LTP/seed_sf"/>
</dbReference>
<evidence type="ECO:0000256" key="2">
    <source>
        <dbReference type="SAM" id="SignalP"/>
    </source>
</evidence>
<feature type="signal peptide" evidence="2">
    <location>
        <begin position="1"/>
        <end position="22"/>
    </location>
</feature>
<feature type="chain" id="PRO_5044742447" description="Hydrophobic seed protein domain-containing protein" evidence="2">
    <location>
        <begin position="23"/>
        <end position="226"/>
    </location>
</feature>
<dbReference type="SUPFAM" id="SSF47699">
    <property type="entry name" value="Bifunctional inhibitor/lipid-transfer protein/seed storage 2S albumin"/>
    <property type="match status" value="1"/>
</dbReference>
<evidence type="ECO:0000256" key="1">
    <source>
        <dbReference type="ARBA" id="ARBA00008965"/>
    </source>
</evidence>
<accession>A0ABD1MZZ8</accession>
<gene>
    <name evidence="4" type="ORF">Fmac_009351</name>
</gene>
<dbReference type="Gene3D" id="1.10.110.10">
    <property type="entry name" value="Plant lipid-transfer and hydrophobic proteins"/>
    <property type="match status" value="1"/>
</dbReference>
<dbReference type="Pfam" id="PF14547">
    <property type="entry name" value="Hydrophob_seed"/>
    <property type="match status" value="1"/>
</dbReference>
<evidence type="ECO:0000313" key="4">
    <source>
        <dbReference type="EMBL" id="KAL2341411.1"/>
    </source>
</evidence>
<sequence>MGSKSVALVLWLNLLLFSMGSATVEPIPVPAVLNNNNQCPVLSVCLLPPLLGGKHCCPLIQGLVDLDAAVCLCAALKINLGIISINLDILLNLILNTWFTMVCAALEPAAVRGGALLSNNKKCQALLSVCLSRPLLGGNIFPKEPNLDIESELVIRHYYKGCCMIIVYPCAPIDHSYDVISQPYSYPIPIPSAPISIHPSLQPFPLYGNQNPVHFLIESHAKWYEL</sequence>
<proteinExistence type="inferred from homology"/>
<feature type="domain" description="Hydrophobic seed protein" evidence="3">
    <location>
        <begin position="54"/>
        <end position="96"/>
    </location>
</feature>
<comment type="similarity">
    <text evidence="1">Belongs to the plant LTP family. PEARLI1 subfamily.</text>
</comment>
<dbReference type="Proteomes" id="UP001603857">
    <property type="component" value="Unassembled WGS sequence"/>
</dbReference>
<dbReference type="PANTHER" id="PTHR31731">
    <property type="match status" value="1"/>
</dbReference>
<dbReference type="EMBL" id="JBGMDY010000003">
    <property type="protein sequence ID" value="KAL2341411.1"/>
    <property type="molecule type" value="Genomic_DNA"/>
</dbReference>
<dbReference type="InterPro" id="IPR051636">
    <property type="entry name" value="Plant_LTP/defense-related"/>
</dbReference>
<name>A0ABD1MZZ8_9FABA</name>
<evidence type="ECO:0000259" key="3">
    <source>
        <dbReference type="Pfam" id="PF14547"/>
    </source>
</evidence>
<reference evidence="4 5" key="1">
    <citation type="submission" date="2024-08" db="EMBL/GenBank/DDBJ databases">
        <title>Insights into the chromosomal genome structure of Flemingia macrophylla.</title>
        <authorList>
            <person name="Ding Y."/>
            <person name="Zhao Y."/>
            <person name="Bi W."/>
            <person name="Wu M."/>
            <person name="Zhao G."/>
            <person name="Gong Y."/>
            <person name="Li W."/>
            <person name="Zhang P."/>
        </authorList>
    </citation>
    <scope>NUCLEOTIDE SEQUENCE [LARGE SCALE GENOMIC DNA]</scope>
    <source>
        <strain evidence="4">DYQJB</strain>
        <tissue evidence="4">Leaf</tissue>
    </source>
</reference>
<evidence type="ECO:0000313" key="5">
    <source>
        <dbReference type="Proteomes" id="UP001603857"/>
    </source>
</evidence>
<dbReference type="AlphaFoldDB" id="A0ABD1MZZ8"/>
<keyword evidence="2" id="KW-0732">Signal</keyword>
<protein>
    <recommendedName>
        <fullName evidence="3">Hydrophobic seed protein domain-containing protein</fullName>
    </recommendedName>
</protein>
<comment type="caution">
    <text evidence="4">The sequence shown here is derived from an EMBL/GenBank/DDBJ whole genome shotgun (WGS) entry which is preliminary data.</text>
</comment>
<keyword evidence="5" id="KW-1185">Reference proteome</keyword>
<dbReference type="InterPro" id="IPR027923">
    <property type="entry name" value="Hydrophob_seed_dom"/>
</dbReference>